<comment type="subcellular location">
    <subcellularLocation>
        <location evidence="1">Nucleus</location>
    </subcellularLocation>
</comment>
<dbReference type="EMBL" id="HG994593">
    <property type="protein sequence ID" value="CAF2852674.1"/>
    <property type="molecule type" value="Genomic_DNA"/>
</dbReference>
<dbReference type="SMART" id="SM01135">
    <property type="entry name" value="DIRP"/>
    <property type="match status" value="1"/>
</dbReference>
<dbReference type="Pfam" id="PF19438">
    <property type="entry name" value="LIN9_C"/>
    <property type="match status" value="2"/>
</dbReference>
<dbReference type="InterPro" id="IPR045831">
    <property type="entry name" value="LIN9_C"/>
</dbReference>
<dbReference type="InterPro" id="IPR010561">
    <property type="entry name" value="LIN-9/ALY1"/>
</dbReference>
<dbReference type="PANTHER" id="PTHR21689">
    <property type="entry name" value="LIN-9"/>
    <property type="match status" value="1"/>
</dbReference>
<dbReference type="OrthoDB" id="2339771at2759"/>
<dbReference type="GO" id="GO:0006357">
    <property type="term" value="P:regulation of transcription by RNA polymerase II"/>
    <property type="evidence" value="ECO:0007669"/>
    <property type="project" value="TreeGrafter"/>
</dbReference>
<evidence type="ECO:0000256" key="1">
    <source>
        <dbReference type="ARBA" id="ARBA00004123"/>
    </source>
</evidence>
<gene>
    <name evidence="4" type="ORF">LSAA_4918</name>
</gene>
<dbReference type="AlphaFoldDB" id="A0A7R8H3Y7"/>
<evidence type="ECO:0000313" key="5">
    <source>
        <dbReference type="Proteomes" id="UP000675881"/>
    </source>
</evidence>
<evidence type="ECO:0000256" key="3">
    <source>
        <dbReference type="ARBA" id="ARBA00023242"/>
    </source>
</evidence>
<reference evidence="4" key="1">
    <citation type="submission" date="2021-02" db="EMBL/GenBank/DDBJ databases">
        <authorList>
            <person name="Bekaert M."/>
        </authorList>
    </citation>
    <scope>NUCLEOTIDE SEQUENCE</scope>
    <source>
        <strain evidence="4">IoA-00</strain>
    </source>
</reference>
<dbReference type="Proteomes" id="UP000675881">
    <property type="component" value="Chromosome 14"/>
</dbReference>
<dbReference type="GO" id="GO:0017053">
    <property type="term" value="C:transcription repressor complex"/>
    <property type="evidence" value="ECO:0007669"/>
    <property type="project" value="InterPro"/>
</dbReference>
<evidence type="ECO:0000256" key="2">
    <source>
        <dbReference type="ARBA" id="ARBA00006732"/>
    </source>
</evidence>
<evidence type="ECO:0000313" key="4">
    <source>
        <dbReference type="EMBL" id="CAF2852674.1"/>
    </source>
</evidence>
<dbReference type="InterPro" id="IPR033471">
    <property type="entry name" value="DIRP"/>
</dbReference>
<proteinExistence type="inferred from homology"/>
<dbReference type="GO" id="GO:0005654">
    <property type="term" value="C:nucleoplasm"/>
    <property type="evidence" value="ECO:0007669"/>
    <property type="project" value="TreeGrafter"/>
</dbReference>
<sequence>MVCLRESFPRLKTRRLTRVEWCKIRRMMGKPRRCSSAFFCEERAELAHLPEDIPLQLTIGTRVTARLRTPQDGLFTGAVDAFDTSNNTYRITFDRLGLDTHSIPDYEVLSNEDPEMMSLSSFAAKVRTRPQSSQSPYPSPLKYGLNYSPTLGKDPLLSGSTPRGKVMRGHGHLGCYPVRFLERIVRLSKCLKIKREKVDNLRKLNNLSNLNRDLNEHLKTIQEYAQQFGSAAAGPIISLPNMVREGCKEEAYDTVTKNNSSGDHAYVESPRILALVSSLTALMIQIKQLADGERNSFELQALHETINEIKGTIDSSNTSKYEDNVEVHIQHIQSGLSRLGNLHAFMLPQKVAKED</sequence>
<dbReference type="Pfam" id="PF06584">
    <property type="entry name" value="DIRP"/>
    <property type="match status" value="1"/>
</dbReference>
<name>A0A7R8H3Y7_LEPSM</name>
<dbReference type="PANTHER" id="PTHR21689:SF2">
    <property type="entry name" value="PROTEIN LIN-9 HOMOLOG"/>
    <property type="match status" value="1"/>
</dbReference>
<comment type="similarity">
    <text evidence="2">Belongs to the lin-9 family.</text>
</comment>
<dbReference type="GO" id="GO:0003677">
    <property type="term" value="F:DNA binding"/>
    <property type="evidence" value="ECO:0007669"/>
    <property type="project" value="TreeGrafter"/>
</dbReference>
<protein>
    <submittedName>
        <fullName evidence="4">LIN9</fullName>
    </submittedName>
</protein>
<keyword evidence="3" id="KW-0539">Nucleus</keyword>
<dbReference type="GO" id="GO:0051726">
    <property type="term" value="P:regulation of cell cycle"/>
    <property type="evidence" value="ECO:0007669"/>
    <property type="project" value="TreeGrafter"/>
</dbReference>
<dbReference type="GO" id="GO:0006351">
    <property type="term" value="P:DNA-templated transcription"/>
    <property type="evidence" value="ECO:0007669"/>
    <property type="project" value="InterPro"/>
</dbReference>
<accession>A0A7R8H3Y7</accession>
<keyword evidence="5" id="KW-1185">Reference proteome</keyword>
<organism evidence="4 5">
    <name type="scientific">Lepeophtheirus salmonis</name>
    <name type="common">Salmon louse</name>
    <name type="synonym">Caligus salmonis</name>
    <dbReference type="NCBI Taxonomy" id="72036"/>
    <lineage>
        <taxon>Eukaryota</taxon>
        <taxon>Metazoa</taxon>
        <taxon>Ecdysozoa</taxon>
        <taxon>Arthropoda</taxon>
        <taxon>Crustacea</taxon>
        <taxon>Multicrustacea</taxon>
        <taxon>Hexanauplia</taxon>
        <taxon>Copepoda</taxon>
        <taxon>Siphonostomatoida</taxon>
        <taxon>Caligidae</taxon>
        <taxon>Lepeophtheirus</taxon>
    </lineage>
</organism>